<sequence>MANLRRDRPLSAMHVEVVQLFQMLVEAGAQPGTDFSCDLEARLCRINERGFQLLQRAYPDLDWSSICDMMETDLEQPGHYLNAHLGVDFVGQMLARLEDCLVSLDDAPAASYVQQVLTGVEQRTGVPLYLLLQQRLSLSQQARLERLMRHPTAQPCYDWIIDLVLAAGGELSDATVCADDILLTQRGLELLSAVWIGDYDLSEDPQPA</sequence>
<reference evidence="1" key="1">
    <citation type="submission" date="2020-10" db="EMBL/GenBank/DDBJ databases">
        <authorList>
            <person name="Castelo-Branco R."/>
            <person name="Eusebio N."/>
            <person name="Adriana R."/>
            <person name="Vieira A."/>
            <person name="Brugerolle De Fraissinette N."/>
            <person name="Rezende De Castro R."/>
            <person name="Schneider M.P."/>
            <person name="Vasconcelos V."/>
            <person name="Leao P.N."/>
        </authorList>
    </citation>
    <scope>NUCLEOTIDE SEQUENCE</scope>
    <source>
        <strain evidence="1">LEGE 07310</strain>
    </source>
</reference>
<dbReference type="AlphaFoldDB" id="A0A8J7AB94"/>
<evidence type="ECO:0000313" key="1">
    <source>
        <dbReference type="EMBL" id="MBE9076439.1"/>
    </source>
</evidence>
<dbReference type="Proteomes" id="UP000636505">
    <property type="component" value="Unassembled WGS sequence"/>
</dbReference>
<protein>
    <submittedName>
        <fullName evidence="1">Uncharacterized protein</fullName>
    </submittedName>
</protein>
<accession>A0A8J7AB94</accession>
<name>A0A8J7AB94_9CYAN</name>
<organism evidence="1 2">
    <name type="scientific">Vasconcelosia minhoensis LEGE 07310</name>
    <dbReference type="NCBI Taxonomy" id="915328"/>
    <lineage>
        <taxon>Bacteria</taxon>
        <taxon>Bacillati</taxon>
        <taxon>Cyanobacteriota</taxon>
        <taxon>Cyanophyceae</taxon>
        <taxon>Nodosilineales</taxon>
        <taxon>Cymatolegaceae</taxon>
        <taxon>Vasconcelosia</taxon>
        <taxon>Vasconcelosia minhoensis</taxon>
    </lineage>
</organism>
<dbReference type="RefSeq" id="WP_193905105.1">
    <property type="nucleotide sequence ID" value="NZ_JADEXG010000006.1"/>
</dbReference>
<evidence type="ECO:0000313" key="2">
    <source>
        <dbReference type="Proteomes" id="UP000636505"/>
    </source>
</evidence>
<keyword evidence="2" id="KW-1185">Reference proteome</keyword>
<dbReference type="EMBL" id="JADEXG010000006">
    <property type="protein sequence ID" value="MBE9076439.1"/>
    <property type="molecule type" value="Genomic_DNA"/>
</dbReference>
<proteinExistence type="predicted"/>
<comment type="caution">
    <text evidence="1">The sequence shown here is derived from an EMBL/GenBank/DDBJ whole genome shotgun (WGS) entry which is preliminary data.</text>
</comment>
<gene>
    <name evidence="1" type="ORF">IQ241_03870</name>
</gene>